<organism evidence="2 3">
    <name type="scientific">Meripilus lineatus</name>
    <dbReference type="NCBI Taxonomy" id="2056292"/>
    <lineage>
        <taxon>Eukaryota</taxon>
        <taxon>Fungi</taxon>
        <taxon>Dikarya</taxon>
        <taxon>Basidiomycota</taxon>
        <taxon>Agaricomycotina</taxon>
        <taxon>Agaricomycetes</taxon>
        <taxon>Polyporales</taxon>
        <taxon>Meripilaceae</taxon>
        <taxon>Meripilus</taxon>
    </lineage>
</organism>
<comment type="caution">
    <text evidence="2">The sequence shown here is derived from an EMBL/GenBank/DDBJ whole genome shotgun (WGS) entry which is preliminary data.</text>
</comment>
<dbReference type="Pfam" id="PF01636">
    <property type="entry name" value="APH"/>
    <property type="match status" value="1"/>
</dbReference>
<protein>
    <recommendedName>
        <fullName evidence="1">Aminoglycoside phosphotransferase domain-containing protein</fullName>
    </recommendedName>
</protein>
<evidence type="ECO:0000259" key="1">
    <source>
        <dbReference type="Pfam" id="PF01636"/>
    </source>
</evidence>
<evidence type="ECO:0000313" key="2">
    <source>
        <dbReference type="EMBL" id="KAJ3483435.1"/>
    </source>
</evidence>
<dbReference type="InterPro" id="IPR051678">
    <property type="entry name" value="AGP_Transferase"/>
</dbReference>
<dbReference type="PANTHER" id="PTHR21310">
    <property type="entry name" value="AMINOGLYCOSIDE PHOSPHOTRANSFERASE-RELATED-RELATED"/>
    <property type="match status" value="1"/>
</dbReference>
<dbReference type="SUPFAM" id="SSF56112">
    <property type="entry name" value="Protein kinase-like (PK-like)"/>
    <property type="match status" value="1"/>
</dbReference>
<dbReference type="InterPro" id="IPR011009">
    <property type="entry name" value="Kinase-like_dom_sf"/>
</dbReference>
<reference evidence="2" key="1">
    <citation type="submission" date="2022-07" db="EMBL/GenBank/DDBJ databases">
        <title>Genome Sequence of Physisporinus lineatus.</title>
        <authorList>
            <person name="Buettner E."/>
        </authorList>
    </citation>
    <scope>NUCLEOTIDE SEQUENCE</scope>
    <source>
        <strain evidence="2">VT162</strain>
    </source>
</reference>
<proteinExistence type="predicted"/>
<gene>
    <name evidence="2" type="ORF">NLI96_g6312</name>
</gene>
<dbReference type="InterPro" id="IPR002575">
    <property type="entry name" value="Aminoglycoside_PTrfase"/>
</dbReference>
<dbReference type="Proteomes" id="UP001212997">
    <property type="component" value="Unassembled WGS sequence"/>
</dbReference>
<dbReference type="Gene3D" id="3.90.1200.10">
    <property type="match status" value="1"/>
</dbReference>
<feature type="domain" description="Aminoglycoside phosphotransferase" evidence="1">
    <location>
        <begin position="78"/>
        <end position="263"/>
    </location>
</feature>
<evidence type="ECO:0000313" key="3">
    <source>
        <dbReference type="Proteomes" id="UP001212997"/>
    </source>
</evidence>
<accession>A0AAD5YI68</accession>
<dbReference type="EMBL" id="JANAWD010000228">
    <property type="protein sequence ID" value="KAJ3483435.1"/>
    <property type="molecule type" value="Genomic_DNA"/>
</dbReference>
<name>A0AAD5YI68_9APHY</name>
<sequence length="304" mass="34719">MKPRFPDILSSGYPLQCPQIHWRPTSPRRAKFWWYVHERILKPLSDFYVRYYHGKRNRTGVHVLPFGLFLKSHENIREQEAMAMNLARAMGIPAPRALTFGAAADIPGTIPSILMTKVPGKHIGQVPTDQINFDVIKDDLTKILARMRSFASPWGDAVCGVDGRDVAGRYIPGTPIPPADNEAGFYQSLKDATMFDRDYLRNSKDAIAGAEELFRLPPHAIVFTHGDMQWHNIMITPDSHISGIVDWESAGWLPDYWEFSTAAIKRGPWGRIMNEEIAHNIYQKEVVGHYNMFLTFADLVIWNW</sequence>
<dbReference type="PANTHER" id="PTHR21310:SF55">
    <property type="entry name" value="AMINOGLYCOSIDE PHOSPHOTRANSFERASE DOMAIN-CONTAINING PROTEIN"/>
    <property type="match status" value="1"/>
</dbReference>
<keyword evidence="3" id="KW-1185">Reference proteome</keyword>
<dbReference type="AlphaFoldDB" id="A0AAD5YI68"/>